<sequence length="103" mass="11558">MGVFGIGSNNNQIDSGEIRGKMYHIACKAWFTSTCSLRPLSIKFEGDDGIIQTISNITIKCTEDKNYSGISSKEFVCESIIGGFLREFKLIFFIESCKWVMVI</sequence>
<organism evidence="1 2">
    <name type="scientific">Lacrimispora amygdalina</name>
    <dbReference type="NCBI Taxonomy" id="253257"/>
    <lineage>
        <taxon>Bacteria</taxon>
        <taxon>Bacillati</taxon>
        <taxon>Bacillota</taxon>
        <taxon>Clostridia</taxon>
        <taxon>Lachnospirales</taxon>
        <taxon>Lachnospiraceae</taxon>
        <taxon>Lacrimispora</taxon>
    </lineage>
</organism>
<gene>
    <name evidence="1" type="ORF">DS742_26295</name>
</gene>
<dbReference type="EMBL" id="QOHO01000111">
    <property type="protein sequence ID" value="RFZ75952.1"/>
    <property type="molecule type" value="Genomic_DNA"/>
</dbReference>
<evidence type="ECO:0000313" key="1">
    <source>
        <dbReference type="EMBL" id="RFZ75952.1"/>
    </source>
</evidence>
<proteinExistence type="predicted"/>
<name>A0A3E2N4P9_9FIRM</name>
<dbReference type="OrthoDB" id="9796949at2"/>
<protein>
    <submittedName>
        <fullName evidence="1">Uncharacterized protein</fullName>
    </submittedName>
</protein>
<reference evidence="1 2" key="1">
    <citation type="submission" date="2018-07" db="EMBL/GenBank/DDBJ databases">
        <title>New species, Clostridium PI-S10-A1B.</title>
        <authorList>
            <person name="Krishna G."/>
            <person name="Summeta K."/>
            <person name="Shikha S."/>
            <person name="Prabhu P.B."/>
            <person name="Suresh K."/>
        </authorList>
    </citation>
    <scope>NUCLEOTIDE SEQUENCE [LARGE SCALE GENOMIC DNA]</scope>
    <source>
        <strain evidence="1 2">PI-S10-A1B</strain>
    </source>
</reference>
<comment type="caution">
    <text evidence="1">The sequence shown here is derived from an EMBL/GenBank/DDBJ whole genome shotgun (WGS) entry which is preliminary data.</text>
</comment>
<accession>A0A3E2N4P9</accession>
<dbReference type="Proteomes" id="UP000260680">
    <property type="component" value="Unassembled WGS sequence"/>
</dbReference>
<dbReference type="AlphaFoldDB" id="A0A3E2N4P9"/>
<evidence type="ECO:0000313" key="2">
    <source>
        <dbReference type="Proteomes" id="UP000260680"/>
    </source>
</evidence>